<dbReference type="InterPro" id="IPR052544">
    <property type="entry name" value="Bacteriocin_Proc_Enz"/>
</dbReference>
<dbReference type="InterPro" id="IPR020051">
    <property type="entry name" value="SagB-type_dehydrogenase"/>
</dbReference>
<dbReference type="EMBL" id="CABPSM010000015">
    <property type="protein sequence ID" value="VVE43934.1"/>
    <property type="molecule type" value="Genomic_DNA"/>
</dbReference>
<dbReference type="InterPro" id="IPR000415">
    <property type="entry name" value="Nitroreductase-like"/>
</dbReference>
<dbReference type="RefSeq" id="WP_150622809.1">
    <property type="nucleotide sequence ID" value="NZ_CABPSM010000015.1"/>
</dbReference>
<protein>
    <submittedName>
        <fullName evidence="2">Nitroreductase</fullName>
    </submittedName>
</protein>
<sequence>MTPSVFLRIIDGKLVLWNYVTHDQYEIDIPHLERIIQLSNGSVADGSDIDKTIVASGCLDRSDPAAWGWDCLSRIFHIGTQIGLRPGETMPEGDAYRGYIEYCASIAHKIPELKVERPGKVVALPSPDLSALGDTTLRQALNERQTCRSFDAVDLPLNEVSTALWATFGTVHGETRKDLEAQGLMPIGYRRTSPSGGGLHPSEAYLVAMRVGGLSPGIYHYRSHRHELSVIQDGFSPDELGSLLCAQTFANDLSYGVFVTCRFDKMWWKYPHSRAYRVALLDIGCLTQTFQLVCAARGIQSWPTGYFIDHKINELLGVDADRESVMFFLGAGKGKGAVAREALSVLRELAGEGA</sequence>
<feature type="domain" description="Nitroreductase" evidence="1">
    <location>
        <begin position="143"/>
        <end position="332"/>
    </location>
</feature>
<dbReference type="Proteomes" id="UP000343317">
    <property type="component" value="Unassembled WGS sequence"/>
</dbReference>
<evidence type="ECO:0000313" key="3">
    <source>
        <dbReference type="Proteomes" id="UP000343317"/>
    </source>
</evidence>
<dbReference type="CDD" id="cd02142">
    <property type="entry name" value="McbC_SagB-like_oxidoreductase"/>
    <property type="match status" value="1"/>
</dbReference>
<dbReference type="AlphaFoldDB" id="A0A5E4Y5U6"/>
<evidence type="ECO:0000313" key="2">
    <source>
        <dbReference type="EMBL" id="VVE43934.1"/>
    </source>
</evidence>
<dbReference type="Pfam" id="PF00881">
    <property type="entry name" value="Nitroreductase"/>
    <property type="match status" value="1"/>
</dbReference>
<evidence type="ECO:0000259" key="1">
    <source>
        <dbReference type="Pfam" id="PF00881"/>
    </source>
</evidence>
<dbReference type="PANTHER" id="PTHR43745">
    <property type="entry name" value="NITROREDUCTASE MJ1384-RELATED"/>
    <property type="match status" value="1"/>
</dbReference>
<dbReference type="NCBIfam" id="TIGR03605">
    <property type="entry name" value="antibiot_sagB"/>
    <property type="match status" value="1"/>
</dbReference>
<dbReference type="InterPro" id="IPR029479">
    <property type="entry name" value="Nitroreductase"/>
</dbReference>
<dbReference type="Gene3D" id="3.40.109.10">
    <property type="entry name" value="NADH Oxidase"/>
    <property type="match status" value="1"/>
</dbReference>
<reference evidence="2 3" key="1">
    <citation type="submission" date="2019-08" db="EMBL/GenBank/DDBJ databases">
        <authorList>
            <person name="Peeters C."/>
        </authorList>
    </citation>
    <scope>NUCLEOTIDE SEQUENCE [LARGE SCALE GENOMIC DNA]</scope>
    <source>
        <strain evidence="2 3">LMG 31112</strain>
    </source>
</reference>
<dbReference type="SUPFAM" id="SSF55469">
    <property type="entry name" value="FMN-dependent nitroreductase-like"/>
    <property type="match status" value="1"/>
</dbReference>
<proteinExistence type="predicted"/>
<organism evidence="2 3">
    <name type="scientific">Pandoraea horticolens</name>
    <dbReference type="NCBI Taxonomy" id="2508298"/>
    <lineage>
        <taxon>Bacteria</taxon>
        <taxon>Pseudomonadati</taxon>
        <taxon>Pseudomonadota</taxon>
        <taxon>Betaproteobacteria</taxon>
        <taxon>Burkholderiales</taxon>
        <taxon>Burkholderiaceae</taxon>
        <taxon>Pandoraea</taxon>
    </lineage>
</organism>
<dbReference type="GO" id="GO:0016491">
    <property type="term" value="F:oxidoreductase activity"/>
    <property type="evidence" value="ECO:0007669"/>
    <property type="project" value="InterPro"/>
</dbReference>
<dbReference type="PANTHER" id="PTHR43745:SF2">
    <property type="entry name" value="NITROREDUCTASE MJ1384-RELATED"/>
    <property type="match status" value="1"/>
</dbReference>
<accession>A0A5E4Y5U6</accession>
<keyword evidence="3" id="KW-1185">Reference proteome</keyword>
<name>A0A5E4Y5U6_9BURK</name>
<gene>
    <name evidence="2" type="ORF">PHO31112_04299</name>
</gene>